<keyword evidence="3" id="KW-0813">Transport</keyword>
<dbReference type="Pfam" id="PF01061">
    <property type="entry name" value="ABC2_membrane"/>
    <property type="match status" value="1"/>
</dbReference>
<dbReference type="InterPro" id="IPR013525">
    <property type="entry name" value="ABC2_TM"/>
</dbReference>
<keyword evidence="11" id="KW-0325">Glycoprotein</keyword>
<dbReference type="eggNOG" id="KOG0061">
    <property type="taxonomic scope" value="Eukaryota"/>
</dbReference>
<feature type="signal peptide" evidence="15">
    <location>
        <begin position="1"/>
        <end position="19"/>
    </location>
</feature>
<feature type="domain" description="EGF-like" evidence="16">
    <location>
        <begin position="72"/>
        <end position="112"/>
    </location>
</feature>
<dbReference type="InterPro" id="IPR003439">
    <property type="entry name" value="ABC_transporter-like_ATP-bd"/>
</dbReference>
<keyword evidence="9 14" id="KW-1133">Transmembrane helix</keyword>
<keyword evidence="4 14" id="KW-0812">Transmembrane</keyword>
<feature type="transmembrane region" description="Helical" evidence="14">
    <location>
        <begin position="983"/>
        <end position="1008"/>
    </location>
</feature>
<evidence type="ECO:0000256" key="5">
    <source>
        <dbReference type="ARBA" id="ARBA00022729"/>
    </source>
</evidence>
<dbReference type="GO" id="GO:0005524">
    <property type="term" value="F:ATP binding"/>
    <property type="evidence" value="ECO:0007669"/>
    <property type="project" value="UniProtKB-KW"/>
</dbReference>
<evidence type="ECO:0000256" key="10">
    <source>
        <dbReference type="ARBA" id="ARBA00023136"/>
    </source>
</evidence>
<gene>
    <name evidence="18" type="ORF">SPPG_05471</name>
</gene>
<evidence type="ECO:0000256" key="9">
    <source>
        <dbReference type="ARBA" id="ARBA00022989"/>
    </source>
</evidence>
<dbReference type="PANTHER" id="PTHR48041">
    <property type="entry name" value="ABC TRANSPORTER G FAMILY MEMBER 28"/>
    <property type="match status" value="1"/>
</dbReference>
<organism evidence="18 19">
    <name type="scientific">Spizellomyces punctatus (strain DAOM BR117)</name>
    <dbReference type="NCBI Taxonomy" id="645134"/>
    <lineage>
        <taxon>Eukaryota</taxon>
        <taxon>Fungi</taxon>
        <taxon>Fungi incertae sedis</taxon>
        <taxon>Chytridiomycota</taxon>
        <taxon>Chytridiomycota incertae sedis</taxon>
        <taxon>Chytridiomycetes</taxon>
        <taxon>Spizellomycetales</taxon>
        <taxon>Spizellomycetaceae</taxon>
        <taxon>Spizellomyces</taxon>
    </lineage>
</organism>
<dbReference type="Gene3D" id="2.10.25.10">
    <property type="entry name" value="Laminin"/>
    <property type="match status" value="1"/>
</dbReference>
<dbReference type="VEuPathDB" id="FungiDB:SPPG_05471"/>
<dbReference type="FunFam" id="3.40.50.300:FF:000702">
    <property type="entry name" value="ABC transporter (Adp1)"/>
    <property type="match status" value="1"/>
</dbReference>
<dbReference type="Proteomes" id="UP000053201">
    <property type="component" value="Unassembled WGS sequence"/>
</dbReference>
<dbReference type="InterPro" id="IPR000742">
    <property type="entry name" value="EGF"/>
</dbReference>
<feature type="transmembrane region" description="Helical" evidence="14">
    <location>
        <begin position="913"/>
        <end position="930"/>
    </location>
</feature>
<accession>A0A0L0HCE5</accession>
<keyword evidence="10 14" id="KW-0472">Membrane</keyword>
<proteinExistence type="inferred from homology"/>
<dbReference type="InterPro" id="IPR017871">
    <property type="entry name" value="ABC_transporter-like_CS"/>
</dbReference>
<evidence type="ECO:0008006" key="20">
    <source>
        <dbReference type="Google" id="ProtNLM"/>
    </source>
</evidence>
<evidence type="ECO:0000256" key="2">
    <source>
        <dbReference type="ARBA" id="ARBA00005814"/>
    </source>
</evidence>
<dbReference type="InterPro" id="IPR043926">
    <property type="entry name" value="ABCG_dom"/>
</dbReference>
<feature type="transmembrane region" description="Helical" evidence="14">
    <location>
        <begin position="1115"/>
        <end position="1134"/>
    </location>
</feature>
<feature type="region of interest" description="Disordered" evidence="13">
    <location>
        <begin position="750"/>
        <end position="775"/>
    </location>
</feature>
<evidence type="ECO:0000256" key="14">
    <source>
        <dbReference type="SAM" id="Phobius"/>
    </source>
</evidence>
<comment type="caution">
    <text evidence="12">Lacks conserved residue(s) required for the propagation of feature annotation.</text>
</comment>
<protein>
    <recommendedName>
        <fullName evidence="20">ABC transporter domain-containing protein</fullName>
    </recommendedName>
</protein>
<keyword evidence="12" id="KW-1015">Disulfide bond</keyword>
<dbReference type="PROSITE" id="PS00022">
    <property type="entry name" value="EGF_1"/>
    <property type="match status" value="1"/>
</dbReference>
<dbReference type="RefSeq" id="XP_016607255.1">
    <property type="nucleotide sequence ID" value="XM_016753682.1"/>
</dbReference>
<dbReference type="Pfam" id="PF19055">
    <property type="entry name" value="ABC2_membrane_7"/>
    <property type="match status" value="1"/>
</dbReference>
<feature type="disulfide bond" evidence="12">
    <location>
        <begin position="102"/>
        <end position="111"/>
    </location>
</feature>
<evidence type="ECO:0000256" key="12">
    <source>
        <dbReference type="PROSITE-ProRule" id="PRU00076"/>
    </source>
</evidence>
<dbReference type="SUPFAM" id="SSF52540">
    <property type="entry name" value="P-loop containing nucleoside triphosphate hydrolases"/>
    <property type="match status" value="1"/>
</dbReference>
<dbReference type="STRING" id="645134.A0A0L0HCE5"/>
<dbReference type="SMART" id="SM00382">
    <property type="entry name" value="AAA"/>
    <property type="match status" value="1"/>
</dbReference>
<dbReference type="AlphaFoldDB" id="A0A0L0HCE5"/>
<evidence type="ECO:0000256" key="7">
    <source>
        <dbReference type="ARBA" id="ARBA00022824"/>
    </source>
</evidence>
<dbReference type="OrthoDB" id="66620at2759"/>
<evidence type="ECO:0000259" key="16">
    <source>
        <dbReference type="PROSITE" id="PS50026"/>
    </source>
</evidence>
<keyword evidence="19" id="KW-1185">Reference proteome</keyword>
<keyword evidence="7" id="KW-0256">Endoplasmic reticulum</keyword>
<feature type="domain" description="ABC transporter" evidence="17">
    <location>
        <begin position="397"/>
        <end position="665"/>
    </location>
</feature>
<reference evidence="18 19" key="1">
    <citation type="submission" date="2009-08" db="EMBL/GenBank/DDBJ databases">
        <title>The Genome Sequence of Spizellomyces punctatus strain DAOM BR117.</title>
        <authorList>
            <consortium name="The Broad Institute Genome Sequencing Platform"/>
            <person name="Russ C."/>
            <person name="Cuomo C."/>
            <person name="Shea T."/>
            <person name="Young S.K."/>
            <person name="Zeng Q."/>
            <person name="Koehrsen M."/>
            <person name="Haas B."/>
            <person name="Borodovsky M."/>
            <person name="Guigo R."/>
            <person name="Alvarado L."/>
            <person name="Berlin A."/>
            <person name="Bochicchio J."/>
            <person name="Borenstein D."/>
            <person name="Chapman S."/>
            <person name="Chen Z."/>
            <person name="Engels R."/>
            <person name="Freedman E."/>
            <person name="Gellesch M."/>
            <person name="Goldberg J."/>
            <person name="Griggs A."/>
            <person name="Gujja S."/>
            <person name="Heiman D."/>
            <person name="Hepburn T."/>
            <person name="Howarth C."/>
            <person name="Jen D."/>
            <person name="Larson L."/>
            <person name="Lewis B."/>
            <person name="Mehta T."/>
            <person name="Park D."/>
            <person name="Pearson M."/>
            <person name="Roberts A."/>
            <person name="Saif S."/>
            <person name="Shenoy N."/>
            <person name="Sisk P."/>
            <person name="Stolte C."/>
            <person name="Sykes S."/>
            <person name="Thomson T."/>
            <person name="Walk T."/>
            <person name="White J."/>
            <person name="Yandava C."/>
            <person name="Burger G."/>
            <person name="Gray M.W."/>
            <person name="Holland P.W.H."/>
            <person name="King N."/>
            <person name="Lang F.B.F."/>
            <person name="Roger A.J."/>
            <person name="Ruiz-Trillo I."/>
            <person name="Lander E."/>
            <person name="Nusbaum C."/>
        </authorList>
    </citation>
    <scope>NUCLEOTIDE SEQUENCE [LARGE SCALE GENOMIC DNA]</scope>
    <source>
        <strain evidence="18 19">DAOM BR117</strain>
    </source>
</reference>
<evidence type="ECO:0000256" key="3">
    <source>
        <dbReference type="ARBA" id="ARBA00022448"/>
    </source>
</evidence>
<dbReference type="PROSITE" id="PS50026">
    <property type="entry name" value="EGF_3"/>
    <property type="match status" value="1"/>
</dbReference>
<evidence type="ECO:0000256" key="8">
    <source>
        <dbReference type="ARBA" id="ARBA00022840"/>
    </source>
</evidence>
<dbReference type="InterPro" id="IPR050352">
    <property type="entry name" value="ABCG_transporters"/>
</dbReference>
<dbReference type="PANTHER" id="PTHR48041:SF2">
    <property type="entry name" value="ATP-DEPENDENT PERMEASE-RELATED"/>
    <property type="match status" value="1"/>
</dbReference>
<keyword evidence="12" id="KW-0245">EGF-like domain</keyword>
<sequence>MHFTSQLTSVTAIVNTLLAAHVSATKGNGVVPLTSTPWLERRALNASLAQNCLNFGRWDESLGHCECPPGFGGNDCGTPLCDSLPDGPNRHPRDPHQHSCLCADGWTGINCNVCMRNDVCDALVPPLGPGEEATCFSSIRPINRNYLQCEVTNKAIVEQLDGKKAEITYACDASDGSCAFQFWADEQESFFCQLSECTANEAHSKGVNRTTINCAKMHCGCYPGRMLCDPNGMDLSEWFASDDPEEGGPVGPGTLQCEETETHEGELPDRKCTFSEPHMNNLISTFFGDDNIKLACPIAGECVRASQIPGAPGGVPGDQPPDGSSGFSPLLIGLMCAGAAVLLAGVFGGIWWAREQTVKEFAGIYEAIDEIDAYDYEDDENGTRRAAMMSNHTPAEIMFRDVTYLIDRSAHPKRKWWPFTKNAATTTHSGTQDGNKLMVLDGVQGIVRPGEVMAIMGGSGAGKTTFLDILARKNKSGIVTGEVIVNGKFMGDEEYRSIIGYVDQEDTLMDTLTVYETIMYSALLRLPRTMSPEAKRARVMETMMELDILHIANRRIGSAGTRGISGGEKRRVSIACELVTGASVLFLDEPTSGLDAFNAYNVIECLVNLARTYHRTVILTIHQPRSNIYALFDKLVLLARGKMVYSGPAQEPCRDFFHKQGFVCPVGFNIADYLVDLTMHVANEVDTPPQSAIGSASEVPSPTDGLAPVFVPVSTSSSTPSTWSSLPAVPRRRRSNVRLQQETDLFTPHKTVDEEDEGVGMPNGADADTGGETSSLTPVEELKPLLPLPNERYSVHDGHTLGRATSKQSLASKRGSIIHGESNRQLRALATAYGESQVGETMARTIDEAVREANARQPAATVESSLDGLSNHVQRILNTKTHHRATLWTQFRILSSRTFKHLYRNPDLLRTHYIISVVVAICLGLLFWKVDLSLSGFQNRMGVLFFVCSVFGFGCLSSMQVFASERLIFVRERANGYYSPVTYFMSKVLFDLIPLRVIPPILLGLISYHMIGLRADNIFFLLRFLLVLVLFNLTAAACCLAISIIISDSGVATLVATLVMLFEMLFGGMLLNKATIPWIARWACHGSFFNAGWEALMVNEVNGLMLYETKFGLKINVPGTLVLQTFGLNAQGYWGDVVRLGGMLGILLFAGFLWLAVVVKERR</sequence>
<dbReference type="PROSITE" id="PS50893">
    <property type="entry name" value="ABC_TRANSPORTER_2"/>
    <property type="match status" value="1"/>
</dbReference>
<dbReference type="PROSITE" id="PS00211">
    <property type="entry name" value="ABC_TRANSPORTER_1"/>
    <property type="match status" value="1"/>
</dbReference>
<evidence type="ECO:0000256" key="1">
    <source>
        <dbReference type="ARBA" id="ARBA00004477"/>
    </source>
</evidence>
<dbReference type="InParanoid" id="A0A0L0HCE5"/>
<dbReference type="InterPro" id="IPR003593">
    <property type="entry name" value="AAA+_ATPase"/>
</dbReference>
<keyword evidence="8" id="KW-0067">ATP-binding</keyword>
<dbReference type="GO" id="GO:0140359">
    <property type="term" value="F:ABC-type transporter activity"/>
    <property type="evidence" value="ECO:0007669"/>
    <property type="project" value="InterPro"/>
</dbReference>
<dbReference type="OMA" id="FNCQLDA"/>
<evidence type="ECO:0000256" key="11">
    <source>
        <dbReference type="ARBA" id="ARBA00023180"/>
    </source>
</evidence>
<dbReference type="InterPro" id="IPR027417">
    <property type="entry name" value="P-loop_NTPase"/>
</dbReference>
<evidence type="ECO:0000256" key="6">
    <source>
        <dbReference type="ARBA" id="ARBA00022741"/>
    </source>
</evidence>
<feature type="transmembrane region" description="Helical" evidence="14">
    <location>
        <begin position="1052"/>
        <end position="1071"/>
    </location>
</feature>
<dbReference type="GO" id="GO:0005789">
    <property type="term" value="C:endoplasmic reticulum membrane"/>
    <property type="evidence" value="ECO:0007669"/>
    <property type="project" value="UniProtKB-SubCell"/>
</dbReference>
<feature type="chain" id="PRO_5005540001" description="ABC transporter domain-containing protein" evidence="15">
    <location>
        <begin position="20"/>
        <end position="1163"/>
    </location>
</feature>
<feature type="transmembrane region" description="Helical" evidence="14">
    <location>
        <begin position="1140"/>
        <end position="1159"/>
    </location>
</feature>
<feature type="transmembrane region" description="Helical" evidence="14">
    <location>
        <begin position="942"/>
        <end position="963"/>
    </location>
</feature>
<dbReference type="GeneID" id="27688841"/>
<keyword evidence="5 15" id="KW-0732">Signal</keyword>
<evidence type="ECO:0000259" key="17">
    <source>
        <dbReference type="PROSITE" id="PS50893"/>
    </source>
</evidence>
<dbReference type="Pfam" id="PF00005">
    <property type="entry name" value="ABC_tran"/>
    <property type="match status" value="1"/>
</dbReference>
<comment type="similarity">
    <text evidence="2">Belongs to the ABC transporter superfamily. ABCG family. Eye pigment precursor importer (TC 3.A.1.204) subfamily.</text>
</comment>
<dbReference type="EMBL" id="KQ257458">
    <property type="protein sequence ID" value="KNC99215.1"/>
    <property type="molecule type" value="Genomic_DNA"/>
</dbReference>
<feature type="transmembrane region" description="Helical" evidence="14">
    <location>
        <begin position="1020"/>
        <end position="1046"/>
    </location>
</feature>
<name>A0A0L0HCE5_SPIPD</name>
<evidence type="ECO:0000256" key="13">
    <source>
        <dbReference type="SAM" id="MobiDB-lite"/>
    </source>
</evidence>
<evidence type="ECO:0000313" key="18">
    <source>
        <dbReference type="EMBL" id="KNC99215.1"/>
    </source>
</evidence>
<keyword evidence="6" id="KW-0547">Nucleotide-binding</keyword>
<comment type="subcellular location">
    <subcellularLocation>
        <location evidence="1">Endoplasmic reticulum membrane</location>
        <topology evidence="1">Multi-pass membrane protein</topology>
    </subcellularLocation>
</comment>
<dbReference type="CDD" id="cd03213">
    <property type="entry name" value="ABCG_EPDR"/>
    <property type="match status" value="1"/>
</dbReference>
<dbReference type="Gene3D" id="3.40.50.300">
    <property type="entry name" value="P-loop containing nucleotide triphosphate hydrolases"/>
    <property type="match status" value="1"/>
</dbReference>
<evidence type="ECO:0000256" key="15">
    <source>
        <dbReference type="SAM" id="SignalP"/>
    </source>
</evidence>
<evidence type="ECO:0000256" key="4">
    <source>
        <dbReference type="ARBA" id="ARBA00022692"/>
    </source>
</evidence>
<dbReference type="GO" id="GO:0016887">
    <property type="term" value="F:ATP hydrolysis activity"/>
    <property type="evidence" value="ECO:0007669"/>
    <property type="project" value="InterPro"/>
</dbReference>
<evidence type="ECO:0000313" key="19">
    <source>
        <dbReference type="Proteomes" id="UP000053201"/>
    </source>
</evidence>